<name>A0A662CZH9_UNCAE</name>
<dbReference type="EMBL" id="QMPY01000098">
    <property type="protein sequence ID" value="RLE07386.1"/>
    <property type="molecule type" value="Genomic_DNA"/>
</dbReference>
<dbReference type="Proteomes" id="UP000277457">
    <property type="component" value="Unassembled WGS sequence"/>
</dbReference>
<accession>A0A662CZH9</accession>
<sequence>MVIPEDIWLLLSEYLRWEDYAPLPNDLPREGKVKIIQIFGEYGSEANCYKLGLQLEYRWDRERELSSVEMIEYTKPIWEKIVEWMNQLEDVEIDEVIYGYVGKNSMFLRLALRKRKGLW</sequence>
<dbReference type="AlphaFoldDB" id="A0A662CZH9"/>
<protein>
    <submittedName>
        <fullName evidence="1">Uncharacterized protein</fullName>
    </submittedName>
</protein>
<organism evidence="1 2">
    <name type="scientific">Aerophobetes bacterium</name>
    <dbReference type="NCBI Taxonomy" id="2030807"/>
    <lineage>
        <taxon>Bacteria</taxon>
        <taxon>Candidatus Aerophobota</taxon>
    </lineage>
</organism>
<proteinExistence type="predicted"/>
<evidence type="ECO:0000313" key="2">
    <source>
        <dbReference type="Proteomes" id="UP000277457"/>
    </source>
</evidence>
<comment type="caution">
    <text evidence="1">The sequence shown here is derived from an EMBL/GenBank/DDBJ whole genome shotgun (WGS) entry which is preliminary data.</text>
</comment>
<reference evidence="1 2" key="1">
    <citation type="submission" date="2018-06" db="EMBL/GenBank/DDBJ databases">
        <title>Extensive metabolic versatility and redundancy in microbially diverse, dynamic hydrothermal sediments.</title>
        <authorList>
            <person name="Dombrowski N."/>
            <person name="Teske A."/>
            <person name="Baker B.J."/>
        </authorList>
    </citation>
    <scope>NUCLEOTIDE SEQUENCE [LARGE SCALE GENOMIC DNA]</scope>
    <source>
        <strain evidence="1">B7_G13</strain>
    </source>
</reference>
<evidence type="ECO:0000313" key="1">
    <source>
        <dbReference type="EMBL" id="RLE07386.1"/>
    </source>
</evidence>
<gene>
    <name evidence="1" type="ORF">DRZ78_03075</name>
</gene>